<dbReference type="Gene3D" id="3.40.309.10">
    <property type="entry name" value="Aldehyde Dehydrogenase, Chain A, domain 2"/>
    <property type="match status" value="1"/>
</dbReference>
<dbReference type="AlphaFoldDB" id="A0A5S9IIT2"/>
<dbReference type="InterPro" id="IPR029510">
    <property type="entry name" value="Ald_DH_CS_GLU"/>
</dbReference>
<dbReference type="EMBL" id="AP019860">
    <property type="protein sequence ID" value="BBM82464.1"/>
    <property type="molecule type" value="Genomic_DNA"/>
</dbReference>
<accession>A0A5S9IIT2</accession>
<evidence type="ECO:0000313" key="12">
    <source>
        <dbReference type="EMBL" id="BBM82464.1"/>
    </source>
</evidence>
<dbReference type="KEGG" id="uam:UABAM_00807"/>
<dbReference type="GO" id="GO:0009898">
    <property type="term" value="C:cytoplasmic side of plasma membrane"/>
    <property type="evidence" value="ECO:0007669"/>
    <property type="project" value="TreeGrafter"/>
</dbReference>
<dbReference type="Proteomes" id="UP000326354">
    <property type="component" value="Chromosome"/>
</dbReference>
<dbReference type="GO" id="GO:0004657">
    <property type="term" value="F:proline dehydrogenase activity"/>
    <property type="evidence" value="ECO:0007669"/>
    <property type="project" value="UniProtKB-ARBA"/>
</dbReference>
<protein>
    <recommendedName>
        <fullName evidence="7">L-glutamate gamma-semialdehyde dehydrogenase</fullName>
        <ecNumber evidence="3">1.2.1.88</ecNumber>
    </recommendedName>
    <alternativeName>
        <fullName evidence="7">L-glutamate gamma-semialdehyde dehydrogenase</fullName>
    </alternativeName>
</protein>
<evidence type="ECO:0000256" key="1">
    <source>
        <dbReference type="ARBA" id="ARBA00004786"/>
    </source>
</evidence>
<evidence type="ECO:0000256" key="5">
    <source>
        <dbReference type="ARBA" id="ARBA00023027"/>
    </source>
</evidence>
<dbReference type="GO" id="GO:0010133">
    <property type="term" value="P:L-proline catabolic process to L-glutamate"/>
    <property type="evidence" value="ECO:0007669"/>
    <property type="project" value="UniProtKB-UniPathway"/>
</dbReference>
<evidence type="ECO:0000313" key="13">
    <source>
        <dbReference type="Proteomes" id="UP000326354"/>
    </source>
</evidence>
<dbReference type="GO" id="GO:0003842">
    <property type="term" value="F:L-glutamate gamma-semialdehyde dehydrogenase activity"/>
    <property type="evidence" value="ECO:0007669"/>
    <property type="project" value="UniProtKB-EC"/>
</dbReference>
<dbReference type="InterPro" id="IPR015590">
    <property type="entry name" value="Aldehyde_DH_dom"/>
</dbReference>
<comment type="pathway">
    <text evidence="1">Amino-acid degradation; L-proline degradation into L-glutamate; L-glutamate from L-proline: step 2/2.</text>
</comment>
<dbReference type="PROSITE" id="PS00687">
    <property type="entry name" value="ALDEHYDE_DEHYDR_GLU"/>
    <property type="match status" value="1"/>
</dbReference>
<dbReference type="Pfam" id="PF00171">
    <property type="entry name" value="Aldedh"/>
    <property type="match status" value="1"/>
</dbReference>
<dbReference type="UniPathway" id="UPA00261">
    <property type="reaction ID" value="UER00374"/>
</dbReference>
<dbReference type="InterPro" id="IPR050485">
    <property type="entry name" value="Proline_metab_enzyme"/>
</dbReference>
<proteinExistence type="inferred from homology"/>
<dbReference type="NCBIfam" id="TIGR01236">
    <property type="entry name" value="D1pyr5carbox1"/>
    <property type="match status" value="1"/>
</dbReference>
<dbReference type="PROSITE" id="PS00070">
    <property type="entry name" value="ALDEHYDE_DEHYDR_CYS"/>
    <property type="match status" value="1"/>
</dbReference>
<dbReference type="Gene3D" id="3.40.605.10">
    <property type="entry name" value="Aldehyde Dehydrogenase, Chain A, domain 1"/>
    <property type="match status" value="1"/>
</dbReference>
<dbReference type="FunFam" id="3.40.605.10:FF:000006">
    <property type="entry name" value="1-pyrroline-5-carboxylate dehydrogenase"/>
    <property type="match status" value="1"/>
</dbReference>
<dbReference type="PANTHER" id="PTHR42862">
    <property type="entry name" value="DELTA-1-PYRROLINE-5-CARBOXYLATE DEHYDROGENASE 1, ISOFORM A-RELATED"/>
    <property type="match status" value="1"/>
</dbReference>
<evidence type="ECO:0000256" key="4">
    <source>
        <dbReference type="ARBA" id="ARBA00023002"/>
    </source>
</evidence>
<keyword evidence="5" id="KW-0520">NAD</keyword>
<evidence type="ECO:0000256" key="3">
    <source>
        <dbReference type="ARBA" id="ARBA00012884"/>
    </source>
</evidence>
<evidence type="ECO:0000256" key="2">
    <source>
        <dbReference type="ARBA" id="ARBA00009986"/>
    </source>
</evidence>
<dbReference type="InterPro" id="IPR016163">
    <property type="entry name" value="Ald_DH_C"/>
</dbReference>
<gene>
    <name evidence="12" type="ORF">UABAM_00807</name>
</gene>
<evidence type="ECO:0000256" key="9">
    <source>
        <dbReference type="PROSITE-ProRule" id="PRU10007"/>
    </source>
</evidence>
<evidence type="ECO:0000259" key="11">
    <source>
        <dbReference type="Pfam" id="PF00171"/>
    </source>
</evidence>
<comment type="similarity">
    <text evidence="2 10">Belongs to the aldehyde dehydrogenase family.</text>
</comment>
<keyword evidence="6" id="KW-0642">Proline metabolism</keyword>
<evidence type="ECO:0000256" key="10">
    <source>
        <dbReference type="RuleBase" id="RU003345"/>
    </source>
</evidence>
<dbReference type="OrthoDB" id="4503395at2"/>
<keyword evidence="13" id="KW-1185">Reference proteome</keyword>
<evidence type="ECO:0000256" key="8">
    <source>
        <dbReference type="ARBA" id="ARBA00048142"/>
    </source>
</evidence>
<sequence length="542" mass="60341">MLFGNFNIPQPYNEPVKNYAPGSQERASLQKKYQELKQEKIEIPMVIDNTAHHSQDIREVRCPHDHQHVLATFHHASTQDAQKAIDSCLNARKKWSTTPFHHRASIFLKAAELISTKYRDVLNAATMLGQSKTCHQAEIDAACEFIDFLRFNVKYAEQIYQDQPISSQGIWNCLEYRPLEGFVLAITPFNFTAIAGNLCIAPAMMGNVILWKPSPKSIFSSHFLMQILQEAGLPKGVINMLPADGAEFVQEVIKSRHLSGIHFTGSTSVFRAIWKAVGNNIDLYDSYPRIVGETGGKDFMFVHKSANVQAVATAMIRGAFEFQGQKCSAASRAYIPQSMWSQLKDILTAEVPTIKVGDVEDFSNFMGAVIDDLSYQKISGYIDRAKKAEDCEVLVGGNCDNSKGYFVEPTILVTQNPQYETMVQEIFGPVLTVYVYADDKYEETLELCGSTSEYGLTGGIFASDIYAVETAYENLRDSAGNFYINDKVTGAVVGQQPFGGGRGSGTNDKAGSYLNLIRWVSPRSIKQAFCPPTDYRYPFLGN</sequence>
<dbReference type="RefSeq" id="WP_151966705.1">
    <property type="nucleotide sequence ID" value="NZ_AP019860.1"/>
</dbReference>
<reference evidence="12 13" key="1">
    <citation type="submission" date="2019-08" db="EMBL/GenBank/DDBJ databases">
        <title>Complete genome sequence of Candidatus Uab amorphum.</title>
        <authorList>
            <person name="Shiratori T."/>
            <person name="Suzuki S."/>
            <person name="Kakizawa Y."/>
            <person name="Ishida K."/>
        </authorList>
    </citation>
    <scope>NUCLEOTIDE SEQUENCE [LARGE SCALE GENOMIC DNA]</scope>
    <source>
        <strain evidence="12 13">SRT547</strain>
    </source>
</reference>
<dbReference type="InterPro" id="IPR016161">
    <property type="entry name" value="Ald_DH/histidinol_DH"/>
</dbReference>
<dbReference type="FunFam" id="3.40.309.10:FF:000005">
    <property type="entry name" value="1-pyrroline-5-carboxylate dehydrogenase 1"/>
    <property type="match status" value="1"/>
</dbReference>
<feature type="active site" evidence="9">
    <location>
        <position position="293"/>
    </location>
</feature>
<name>A0A5S9IIT2_UABAM</name>
<evidence type="ECO:0000256" key="6">
    <source>
        <dbReference type="ARBA" id="ARBA00023062"/>
    </source>
</evidence>
<evidence type="ECO:0000256" key="7">
    <source>
        <dbReference type="ARBA" id="ARBA00032259"/>
    </source>
</evidence>
<dbReference type="InterPro" id="IPR016162">
    <property type="entry name" value="Ald_DH_N"/>
</dbReference>
<dbReference type="EC" id="1.2.1.88" evidence="3"/>
<feature type="domain" description="Aldehyde dehydrogenase" evidence="11">
    <location>
        <begin position="57"/>
        <end position="513"/>
    </location>
</feature>
<dbReference type="InterPro" id="IPR005931">
    <property type="entry name" value="P5CDH/ALDH4A1"/>
</dbReference>
<dbReference type="SUPFAM" id="SSF53720">
    <property type="entry name" value="ALDH-like"/>
    <property type="match status" value="1"/>
</dbReference>
<comment type="catalytic activity">
    <reaction evidence="8">
        <text>L-glutamate 5-semialdehyde + NAD(+) + H2O = L-glutamate + NADH + 2 H(+)</text>
        <dbReference type="Rhea" id="RHEA:30235"/>
        <dbReference type="ChEBI" id="CHEBI:15377"/>
        <dbReference type="ChEBI" id="CHEBI:15378"/>
        <dbReference type="ChEBI" id="CHEBI:29985"/>
        <dbReference type="ChEBI" id="CHEBI:57540"/>
        <dbReference type="ChEBI" id="CHEBI:57945"/>
        <dbReference type="ChEBI" id="CHEBI:58066"/>
        <dbReference type="EC" id="1.2.1.88"/>
    </reaction>
</comment>
<dbReference type="CDD" id="cd07123">
    <property type="entry name" value="ALDH_F4-17_P5CDH"/>
    <property type="match status" value="1"/>
</dbReference>
<keyword evidence="4 10" id="KW-0560">Oxidoreductase</keyword>
<dbReference type="InterPro" id="IPR016160">
    <property type="entry name" value="Ald_DH_CS_CYS"/>
</dbReference>
<dbReference type="PANTHER" id="PTHR42862:SF1">
    <property type="entry name" value="DELTA-1-PYRROLINE-5-CARBOXYLATE DEHYDROGENASE 2, ISOFORM A-RELATED"/>
    <property type="match status" value="1"/>
</dbReference>
<organism evidence="12 13">
    <name type="scientific">Uabimicrobium amorphum</name>
    <dbReference type="NCBI Taxonomy" id="2596890"/>
    <lineage>
        <taxon>Bacteria</taxon>
        <taxon>Pseudomonadati</taxon>
        <taxon>Planctomycetota</taxon>
        <taxon>Candidatus Uabimicrobiia</taxon>
        <taxon>Candidatus Uabimicrobiales</taxon>
        <taxon>Candidatus Uabimicrobiaceae</taxon>
        <taxon>Candidatus Uabimicrobium</taxon>
    </lineage>
</organism>